<dbReference type="EMBL" id="KZ293691">
    <property type="protein sequence ID" value="PBK85364.1"/>
    <property type="molecule type" value="Genomic_DNA"/>
</dbReference>
<reference evidence="3" key="1">
    <citation type="journal article" date="2017" name="Nat. Ecol. Evol.">
        <title>Genome expansion and lineage-specific genetic innovations in the forest pathogenic fungi Armillaria.</title>
        <authorList>
            <person name="Sipos G."/>
            <person name="Prasanna A.N."/>
            <person name="Walter M.C."/>
            <person name="O'Connor E."/>
            <person name="Balint B."/>
            <person name="Krizsan K."/>
            <person name="Kiss B."/>
            <person name="Hess J."/>
            <person name="Varga T."/>
            <person name="Slot J."/>
            <person name="Riley R."/>
            <person name="Boka B."/>
            <person name="Rigling D."/>
            <person name="Barry K."/>
            <person name="Lee J."/>
            <person name="Mihaltcheva S."/>
            <person name="LaButti K."/>
            <person name="Lipzen A."/>
            <person name="Waldron R."/>
            <person name="Moloney N.M."/>
            <person name="Sperisen C."/>
            <person name="Kredics L."/>
            <person name="Vagvoelgyi C."/>
            <person name="Patrignani A."/>
            <person name="Fitzpatrick D."/>
            <person name="Nagy I."/>
            <person name="Doyle S."/>
            <person name="Anderson J.B."/>
            <person name="Grigoriev I.V."/>
            <person name="Gueldener U."/>
            <person name="Muensterkoetter M."/>
            <person name="Nagy L.G."/>
        </authorList>
    </citation>
    <scope>NUCLEOTIDE SEQUENCE [LARGE SCALE GENOMIC DNA]</scope>
    <source>
        <strain evidence="3">Ar21-2</strain>
    </source>
</reference>
<dbReference type="InParanoid" id="A0A2H3CV90"/>
<sequence>FGQDSFRLPEGFKRIGYDADTMRYTFTDKHGKLYRSAPGEEYGTLTPVAFSASTDRLGAFSGSSPFSFPSTPMIMYVLTDGESPNPVESESTSPAPKLTFSDFLPPSAITSATSSLDHHAPAPAPTAYLTGTVRTALPKMQGIVQSIHRTITSAYTKGSTNHASPPTPHLSPPREDEKGSSSNTASPVDESKSSETKA</sequence>
<feature type="compositionally biased region" description="Basic and acidic residues" evidence="1">
    <location>
        <begin position="189"/>
        <end position="198"/>
    </location>
</feature>
<feature type="compositionally biased region" description="Polar residues" evidence="1">
    <location>
        <begin position="153"/>
        <end position="164"/>
    </location>
</feature>
<gene>
    <name evidence="2" type="ORF">ARMGADRAFT_942035</name>
</gene>
<evidence type="ECO:0000313" key="2">
    <source>
        <dbReference type="EMBL" id="PBK85364.1"/>
    </source>
</evidence>
<dbReference type="OMA" id="GGRYQHI"/>
<feature type="region of interest" description="Disordered" evidence="1">
    <location>
        <begin position="80"/>
        <end position="100"/>
    </location>
</feature>
<protein>
    <submittedName>
        <fullName evidence="2">Uncharacterized protein</fullName>
    </submittedName>
</protein>
<feature type="non-terminal residue" evidence="2">
    <location>
        <position position="1"/>
    </location>
</feature>
<accession>A0A2H3CV90</accession>
<name>A0A2H3CV90_ARMGA</name>
<evidence type="ECO:0000313" key="3">
    <source>
        <dbReference type="Proteomes" id="UP000217790"/>
    </source>
</evidence>
<dbReference type="Proteomes" id="UP000217790">
    <property type="component" value="Unassembled WGS sequence"/>
</dbReference>
<feature type="region of interest" description="Disordered" evidence="1">
    <location>
        <begin position="153"/>
        <end position="198"/>
    </location>
</feature>
<proteinExistence type="predicted"/>
<keyword evidence="3" id="KW-1185">Reference proteome</keyword>
<dbReference type="OrthoDB" id="2107166at2759"/>
<dbReference type="AlphaFoldDB" id="A0A2H3CV90"/>
<organism evidence="2 3">
    <name type="scientific">Armillaria gallica</name>
    <name type="common">Bulbous honey fungus</name>
    <name type="synonym">Armillaria bulbosa</name>
    <dbReference type="NCBI Taxonomy" id="47427"/>
    <lineage>
        <taxon>Eukaryota</taxon>
        <taxon>Fungi</taxon>
        <taxon>Dikarya</taxon>
        <taxon>Basidiomycota</taxon>
        <taxon>Agaricomycotina</taxon>
        <taxon>Agaricomycetes</taxon>
        <taxon>Agaricomycetidae</taxon>
        <taxon>Agaricales</taxon>
        <taxon>Marasmiineae</taxon>
        <taxon>Physalacriaceae</taxon>
        <taxon>Armillaria</taxon>
    </lineage>
</organism>
<evidence type="ECO:0000256" key="1">
    <source>
        <dbReference type="SAM" id="MobiDB-lite"/>
    </source>
</evidence>